<proteinExistence type="predicted"/>
<gene>
    <name evidence="1" type="ORF">Thini_3220</name>
</gene>
<accession>A0A656HFN6</accession>
<name>A0A656HFN6_THINJ</name>
<dbReference type="EMBL" id="JH651384">
    <property type="protein sequence ID" value="EIJ35738.1"/>
    <property type="molecule type" value="Genomic_DNA"/>
</dbReference>
<evidence type="ECO:0000313" key="2">
    <source>
        <dbReference type="Proteomes" id="UP000005317"/>
    </source>
</evidence>
<protein>
    <submittedName>
        <fullName evidence="1">Uncharacterized protein</fullName>
    </submittedName>
</protein>
<dbReference type="Proteomes" id="UP000005317">
    <property type="component" value="Unassembled WGS sequence"/>
</dbReference>
<dbReference type="RefSeq" id="WP_002709635.1">
    <property type="nucleotide sequence ID" value="NZ_JH651384.1"/>
</dbReference>
<reference evidence="2" key="1">
    <citation type="journal article" date="2011" name="Stand. Genomic Sci.">
        <title>Genome sequence of the filamentous, gliding Thiothrix nivea neotype strain (JP2(T)).</title>
        <authorList>
            <person name="Lapidus A."/>
            <person name="Nolan M."/>
            <person name="Lucas S."/>
            <person name="Glavina Del Rio T."/>
            <person name="Tice H."/>
            <person name="Cheng J.F."/>
            <person name="Tapia R."/>
            <person name="Han C."/>
            <person name="Goodwin L."/>
            <person name="Pitluck S."/>
            <person name="Liolios K."/>
            <person name="Pagani I."/>
            <person name="Ivanova N."/>
            <person name="Huntemann M."/>
            <person name="Mavromatis K."/>
            <person name="Mikhailova N."/>
            <person name="Pati A."/>
            <person name="Chen A."/>
            <person name="Palaniappan K."/>
            <person name="Land M."/>
            <person name="Brambilla E.M."/>
            <person name="Rohde M."/>
            <person name="Abt B."/>
            <person name="Verbarg S."/>
            <person name="Goker M."/>
            <person name="Bristow J."/>
            <person name="Eisen J.A."/>
            <person name="Markowitz V."/>
            <person name="Hugenholtz P."/>
            <person name="Kyrpides N.C."/>
            <person name="Klenk H.P."/>
            <person name="Woyke T."/>
        </authorList>
    </citation>
    <scope>NUCLEOTIDE SEQUENCE [LARGE SCALE GENOMIC DNA]</scope>
    <source>
        <strain evidence="2">ATCC 35100 / DSM 5205 / JP2</strain>
    </source>
</reference>
<dbReference type="OrthoDB" id="5623347at2"/>
<dbReference type="AlphaFoldDB" id="A0A656HFN6"/>
<sequence length="156" mass="18045">MSDLVFYYHSKLPCAAFRILETRIKEHGEHEITSTFDEFRVDQYALADSTTSRIVAIDFDNTITADPEFYMSLIDAYREGDWEPVICTLRGDMDDNLQEIRGKLHDEGIRIYTTDGRKKRAFMLHQGISVGLWIDDYFPGIIQLGSPLLLRNGIEY</sequence>
<evidence type="ECO:0000313" key="1">
    <source>
        <dbReference type="EMBL" id="EIJ35738.1"/>
    </source>
</evidence>
<organism evidence="1 2">
    <name type="scientific">Thiothrix nivea (strain ATCC 35100 / DSM 5205 / JP2)</name>
    <dbReference type="NCBI Taxonomy" id="870187"/>
    <lineage>
        <taxon>Bacteria</taxon>
        <taxon>Pseudomonadati</taxon>
        <taxon>Pseudomonadota</taxon>
        <taxon>Gammaproteobacteria</taxon>
        <taxon>Thiotrichales</taxon>
        <taxon>Thiotrichaceae</taxon>
        <taxon>Thiothrix</taxon>
    </lineage>
</organism>
<keyword evidence="2" id="KW-1185">Reference proteome</keyword>